<name>A0A6S6ZH77_9BURK</name>
<feature type="compositionally biased region" description="Basic and acidic residues" evidence="1">
    <location>
        <begin position="47"/>
        <end position="71"/>
    </location>
</feature>
<organism evidence="2 3">
    <name type="scientific">Achromobacter kerstersii</name>
    <dbReference type="NCBI Taxonomy" id="1353890"/>
    <lineage>
        <taxon>Bacteria</taxon>
        <taxon>Pseudomonadati</taxon>
        <taxon>Pseudomonadota</taxon>
        <taxon>Betaproteobacteria</taxon>
        <taxon>Burkholderiales</taxon>
        <taxon>Alcaligenaceae</taxon>
        <taxon>Achromobacter</taxon>
    </lineage>
</organism>
<protein>
    <recommendedName>
        <fullName evidence="4">MatE family transporter</fullName>
    </recommendedName>
</protein>
<feature type="compositionally biased region" description="Low complexity" evidence="1">
    <location>
        <begin position="13"/>
        <end position="35"/>
    </location>
</feature>
<dbReference type="AlphaFoldDB" id="A0A6S6ZH77"/>
<keyword evidence="3" id="KW-1185">Reference proteome</keyword>
<accession>A0A6S6ZH77</accession>
<reference evidence="2 3" key="1">
    <citation type="submission" date="2020-04" db="EMBL/GenBank/DDBJ databases">
        <authorList>
            <person name="De Canck E."/>
        </authorList>
    </citation>
    <scope>NUCLEOTIDE SEQUENCE [LARGE SCALE GENOMIC DNA]</scope>
    <source>
        <strain evidence="2 3">LMG 3441</strain>
    </source>
</reference>
<dbReference type="RefSeq" id="WP_054422138.1">
    <property type="nucleotide sequence ID" value="NZ_CADIJQ010000001.1"/>
</dbReference>
<dbReference type="EMBL" id="CADIJQ010000001">
    <property type="protein sequence ID" value="CAB3667687.1"/>
    <property type="molecule type" value="Genomic_DNA"/>
</dbReference>
<evidence type="ECO:0000256" key="1">
    <source>
        <dbReference type="SAM" id="MobiDB-lite"/>
    </source>
</evidence>
<dbReference type="Proteomes" id="UP000494269">
    <property type="component" value="Unassembled WGS sequence"/>
</dbReference>
<feature type="region of interest" description="Disordered" evidence="1">
    <location>
        <begin position="1"/>
        <end position="92"/>
    </location>
</feature>
<gene>
    <name evidence="2" type="ORF">LMG3441_00901</name>
</gene>
<evidence type="ECO:0008006" key="4">
    <source>
        <dbReference type="Google" id="ProtNLM"/>
    </source>
</evidence>
<proteinExistence type="predicted"/>
<evidence type="ECO:0000313" key="2">
    <source>
        <dbReference type="EMBL" id="CAB3667687.1"/>
    </source>
</evidence>
<sequence length="92" mass="9551">MSRTPPPDFPELDPSGRPDLGPSDSSDSASDLPPGMAHTDSDSQATGDRESVDPNLRDDDGRDIAPDRVTGEDEAGVSHSPPNPVRNGGTAD</sequence>
<evidence type="ECO:0000313" key="3">
    <source>
        <dbReference type="Proteomes" id="UP000494269"/>
    </source>
</evidence>